<evidence type="ECO:0000259" key="2">
    <source>
        <dbReference type="Pfam" id="PF20152"/>
    </source>
</evidence>
<feature type="transmembrane region" description="Helical" evidence="1">
    <location>
        <begin position="45"/>
        <end position="68"/>
    </location>
</feature>
<keyword evidence="1" id="KW-1133">Transmembrane helix</keyword>
<gene>
    <name evidence="3" type="ORF">BT96DRAFT_996541</name>
</gene>
<dbReference type="PANTHER" id="PTHR40465:SF1">
    <property type="entry name" value="DUF6534 DOMAIN-CONTAINING PROTEIN"/>
    <property type="match status" value="1"/>
</dbReference>
<keyword evidence="4" id="KW-1185">Reference proteome</keyword>
<sequence length="303" mass="33553">MDSLNLTLGPLLVGWAIGAFFQGVLTLQVYNYFENFPEDSKIIKCLVATTWVIDLVDLALVGSLVYKYLITDWGNLPALAFTTKETDLHITFDGLSSFLCQMFFIRRIWVLSKRNRALTGFLAVGSLAALAIGIAFTVKLFGSPFLAENHTPSAAAEFIAILSLDVGVDVIIGVLICYYLYSGSTGFKQTKSLISRIVQYTYLLMPSSNVFAAFHLNLGRMYTNALLASLNARTKLRSFNDDSDFFEAHVRNTDFPMPGIGSKLIGRISTTGGKRTLETDSFQLSKLQTTDIRDLDELHPPEV</sequence>
<feature type="transmembrane region" description="Helical" evidence="1">
    <location>
        <begin position="88"/>
        <end position="105"/>
    </location>
</feature>
<evidence type="ECO:0000256" key="1">
    <source>
        <dbReference type="SAM" id="Phobius"/>
    </source>
</evidence>
<reference evidence="3" key="1">
    <citation type="journal article" date="2019" name="Environ. Microbiol.">
        <title>Fungal ecological strategies reflected in gene transcription - a case study of two litter decomposers.</title>
        <authorList>
            <person name="Barbi F."/>
            <person name="Kohler A."/>
            <person name="Barry K."/>
            <person name="Baskaran P."/>
            <person name="Daum C."/>
            <person name="Fauchery L."/>
            <person name="Ihrmark K."/>
            <person name="Kuo A."/>
            <person name="LaButti K."/>
            <person name="Lipzen A."/>
            <person name="Morin E."/>
            <person name="Grigoriev I.V."/>
            <person name="Henrissat B."/>
            <person name="Lindahl B."/>
            <person name="Martin F."/>
        </authorList>
    </citation>
    <scope>NUCLEOTIDE SEQUENCE</scope>
    <source>
        <strain evidence="3">JB14</strain>
    </source>
</reference>
<organism evidence="3 4">
    <name type="scientific">Gymnopus androsaceus JB14</name>
    <dbReference type="NCBI Taxonomy" id="1447944"/>
    <lineage>
        <taxon>Eukaryota</taxon>
        <taxon>Fungi</taxon>
        <taxon>Dikarya</taxon>
        <taxon>Basidiomycota</taxon>
        <taxon>Agaricomycotina</taxon>
        <taxon>Agaricomycetes</taxon>
        <taxon>Agaricomycetidae</taxon>
        <taxon>Agaricales</taxon>
        <taxon>Marasmiineae</taxon>
        <taxon>Omphalotaceae</taxon>
        <taxon>Gymnopus</taxon>
    </lineage>
</organism>
<protein>
    <recommendedName>
        <fullName evidence="2">DUF6534 domain-containing protein</fullName>
    </recommendedName>
</protein>
<dbReference type="Proteomes" id="UP000799118">
    <property type="component" value="Unassembled WGS sequence"/>
</dbReference>
<evidence type="ECO:0000313" key="4">
    <source>
        <dbReference type="Proteomes" id="UP000799118"/>
    </source>
</evidence>
<accession>A0A6A4HE46</accession>
<name>A0A6A4HE46_9AGAR</name>
<dbReference type="Pfam" id="PF20152">
    <property type="entry name" value="DUF6534"/>
    <property type="match status" value="1"/>
</dbReference>
<dbReference type="OrthoDB" id="2745105at2759"/>
<feature type="transmembrane region" description="Helical" evidence="1">
    <location>
        <begin position="158"/>
        <end position="181"/>
    </location>
</feature>
<evidence type="ECO:0000313" key="3">
    <source>
        <dbReference type="EMBL" id="KAE9396659.1"/>
    </source>
</evidence>
<dbReference type="AlphaFoldDB" id="A0A6A4HE46"/>
<feature type="transmembrane region" description="Helical" evidence="1">
    <location>
        <begin position="117"/>
        <end position="138"/>
    </location>
</feature>
<proteinExistence type="predicted"/>
<feature type="transmembrane region" description="Helical" evidence="1">
    <location>
        <begin position="12"/>
        <end position="33"/>
    </location>
</feature>
<keyword evidence="1" id="KW-0812">Transmembrane</keyword>
<keyword evidence="1" id="KW-0472">Membrane</keyword>
<dbReference type="InterPro" id="IPR045339">
    <property type="entry name" value="DUF6534"/>
</dbReference>
<dbReference type="PANTHER" id="PTHR40465">
    <property type="entry name" value="CHROMOSOME 1, WHOLE GENOME SHOTGUN SEQUENCE"/>
    <property type="match status" value="1"/>
</dbReference>
<feature type="domain" description="DUF6534" evidence="2">
    <location>
        <begin position="166"/>
        <end position="234"/>
    </location>
</feature>
<dbReference type="EMBL" id="ML769510">
    <property type="protein sequence ID" value="KAE9396659.1"/>
    <property type="molecule type" value="Genomic_DNA"/>
</dbReference>